<proteinExistence type="predicted"/>
<evidence type="ECO:0000313" key="4">
    <source>
        <dbReference type="EMBL" id="KAF0698952.1"/>
    </source>
</evidence>
<dbReference type="Proteomes" id="UP000332933">
    <property type="component" value="Unassembled WGS sequence"/>
</dbReference>
<dbReference type="EMBL" id="VJMH01005208">
    <property type="protein sequence ID" value="KAF0698952.1"/>
    <property type="molecule type" value="Genomic_DNA"/>
</dbReference>
<dbReference type="Pfam" id="PF12796">
    <property type="entry name" value="Ank_2"/>
    <property type="match status" value="1"/>
</dbReference>
<feature type="repeat" description="ANK" evidence="3">
    <location>
        <begin position="110"/>
        <end position="142"/>
    </location>
</feature>
<dbReference type="Pfam" id="PF00023">
    <property type="entry name" value="Ank"/>
    <property type="match status" value="1"/>
</dbReference>
<dbReference type="PROSITE" id="PS50088">
    <property type="entry name" value="ANK_REPEAT"/>
    <property type="match status" value="2"/>
</dbReference>
<dbReference type="InterPro" id="IPR036770">
    <property type="entry name" value="Ankyrin_rpt-contain_sf"/>
</dbReference>
<keyword evidence="6" id="KW-1185">Reference proteome</keyword>
<dbReference type="OrthoDB" id="20872at2759"/>
<protein>
    <submittedName>
        <fullName evidence="5">Aste57867_10443 protein</fullName>
    </submittedName>
</protein>
<gene>
    <name evidence="5" type="primary">Aste57867_10443</name>
    <name evidence="4" type="ORF">As57867_010403</name>
    <name evidence="5" type="ORF">ASTE57867_10443</name>
</gene>
<evidence type="ECO:0000313" key="5">
    <source>
        <dbReference type="EMBL" id="VFT87317.1"/>
    </source>
</evidence>
<dbReference type="SMART" id="SM00248">
    <property type="entry name" value="ANK"/>
    <property type="match status" value="3"/>
</dbReference>
<dbReference type="Gene3D" id="1.25.40.20">
    <property type="entry name" value="Ankyrin repeat-containing domain"/>
    <property type="match status" value="1"/>
</dbReference>
<organism evidence="5 6">
    <name type="scientific">Aphanomyces stellatus</name>
    <dbReference type="NCBI Taxonomy" id="120398"/>
    <lineage>
        <taxon>Eukaryota</taxon>
        <taxon>Sar</taxon>
        <taxon>Stramenopiles</taxon>
        <taxon>Oomycota</taxon>
        <taxon>Saprolegniomycetes</taxon>
        <taxon>Saprolegniales</taxon>
        <taxon>Verrucalvaceae</taxon>
        <taxon>Aphanomyces</taxon>
    </lineage>
</organism>
<keyword evidence="1" id="KW-0677">Repeat</keyword>
<evidence type="ECO:0000256" key="3">
    <source>
        <dbReference type="PROSITE-ProRule" id="PRU00023"/>
    </source>
</evidence>
<accession>A0A485KQD5</accession>
<name>A0A485KQD5_9STRA</name>
<evidence type="ECO:0000256" key="1">
    <source>
        <dbReference type="ARBA" id="ARBA00022737"/>
    </source>
</evidence>
<dbReference type="EMBL" id="CAADRA010005229">
    <property type="protein sequence ID" value="VFT87317.1"/>
    <property type="molecule type" value="Genomic_DNA"/>
</dbReference>
<dbReference type="InterPro" id="IPR002110">
    <property type="entry name" value="Ankyrin_rpt"/>
</dbReference>
<reference evidence="5 6" key="1">
    <citation type="submission" date="2019-03" db="EMBL/GenBank/DDBJ databases">
        <authorList>
            <person name="Gaulin E."/>
            <person name="Dumas B."/>
        </authorList>
    </citation>
    <scope>NUCLEOTIDE SEQUENCE [LARGE SCALE GENOMIC DNA]</scope>
    <source>
        <strain evidence="5">CBS 568.67</strain>
    </source>
</reference>
<sequence>MMLGWRHHVLRLHLRRRSLVRDGGAVYMSEATATTRVDDLIALIKTGQADVALDSLQDDEPPRIAAIDWAMTDNYGSTALTLASRGGHLSLCQAILPHVSPSILNQPNMFGSTALMCASASGHDAICRTLLAAGADVQVRTRYGSTALSKAAEAGHDSIVAQLLARGAVATPNAMGKTPWDLAKEKGHTLASLVQYDDAVSSTEDDDDEEDEDDEPVAARVGRILSATHIECRLDTDLTFVVVAKPEDTMVPVNAAVDVVVGADGSYVLHEIIGRRERKKQRCLHPRRPFDKKCVDCPDRRQSQR</sequence>
<dbReference type="AlphaFoldDB" id="A0A485KQD5"/>
<dbReference type="PANTHER" id="PTHR24171">
    <property type="entry name" value="ANKYRIN REPEAT DOMAIN-CONTAINING PROTEIN 39-RELATED"/>
    <property type="match status" value="1"/>
</dbReference>
<keyword evidence="2 3" id="KW-0040">ANK repeat</keyword>
<evidence type="ECO:0000313" key="6">
    <source>
        <dbReference type="Proteomes" id="UP000332933"/>
    </source>
</evidence>
<evidence type="ECO:0000256" key="2">
    <source>
        <dbReference type="ARBA" id="ARBA00023043"/>
    </source>
</evidence>
<dbReference type="SUPFAM" id="SSF48403">
    <property type="entry name" value="Ankyrin repeat"/>
    <property type="match status" value="1"/>
</dbReference>
<reference evidence="4" key="2">
    <citation type="submission" date="2019-06" db="EMBL/GenBank/DDBJ databases">
        <title>Genomics analysis of Aphanomyces spp. identifies a new class of oomycete effector associated with host adaptation.</title>
        <authorList>
            <person name="Gaulin E."/>
        </authorList>
    </citation>
    <scope>NUCLEOTIDE SEQUENCE</scope>
    <source>
        <strain evidence="4">CBS 578.67</strain>
    </source>
</reference>
<dbReference type="PROSITE" id="PS50297">
    <property type="entry name" value="ANK_REP_REGION"/>
    <property type="match status" value="2"/>
</dbReference>
<feature type="repeat" description="ANK" evidence="3">
    <location>
        <begin position="143"/>
        <end position="168"/>
    </location>
</feature>